<evidence type="ECO:0000256" key="2">
    <source>
        <dbReference type="ARBA" id="ARBA00022679"/>
    </source>
</evidence>
<proteinExistence type="inferred from homology"/>
<evidence type="ECO:0000313" key="11">
    <source>
        <dbReference type="Proteomes" id="UP001499895"/>
    </source>
</evidence>
<feature type="binding site" evidence="8">
    <location>
        <position position="6"/>
    </location>
    <ligand>
        <name>Mg(2+)</name>
        <dbReference type="ChEBI" id="CHEBI:18420"/>
    </ligand>
</feature>
<keyword evidence="7 8" id="KW-0275">Fatty acid biosynthesis</keyword>
<evidence type="ECO:0000256" key="7">
    <source>
        <dbReference type="ARBA" id="ARBA00023160"/>
    </source>
</evidence>
<dbReference type="EC" id="2.7.8.7" evidence="8"/>
<dbReference type="InterPro" id="IPR037143">
    <property type="entry name" value="4-PPantetheinyl_Trfase_dom_sf"/>
</dbReference>
<dbReference type="Proteomes" id="UP001499895">
    <property type="component" value="Unassembled WGS sequence"/>
</dbReference>
<name>A0ABN1ARY2_9ACTN</name>
<keyword evidence="8" id="KW-0963">Cytoplasm</keyword>
<accession>A0ABN1ARY2</accession>
<keyword evidence="6 8" id="KW-0443">Lipid metabolism</keyword>
<evidence type="ECO:0000256" key="1">
    <source>
        <dbReference type="ARBA" id="ARBA00022516"/>
    </source>
</evidence>
<evidence type="ECO:0000256" key="4">
    <source>
        <dbReference type="ARBA" id="ARBA00022832"/>
    </source>
</evidence>
<dbReference type="InterPro" id="IPR004568">
    <property type="entry name" value="Ppantetheine-prot_Trfase_dom"/>
</dbReference>
<keyword evidence="1 8" id="KW-0444">Lipid biosynthesis</keyword>
<keyword evidence="11" id="KW-1185">Reference proteome</keyword>
<dbReference type="GO" id="GO:0016740">
    <property type="term" value="F:transferase activity"/>
    <property type="evidence" value="ECO:0007669"/>
    <property type="project" value="UniProtKB-KW"/>
</dbReference>
<dbReference type="NCBIfam" id="TIGR00556">
    <property type="entry name" value="pantethn_trn"/>
    <property type="match status" value="1"/>
</dbReference>
<reference evidence="10 11" key="1">
    <citation type="journal article" date="2019" name="Int. J. Syst. Evol. Microbiol.">
        <title>The Global Catalogue of Microorganisms (GCM) 10K type strain sequencing project: providing services to taxonomists for standard genome sequencing and annotation.</title>
        <authorList>
            <consortium name="The Broad Institute Genomics Platform"/>
            <consortium name="The Broad Institute Genome Sequencing Center for Infectious Disease"/>
            <person name="Wu L."/>
            <person name="Ma J."/>
        </authorList>
    </citation>
    <scope>NUCLEOTIDE SEQUENCE [LARGE SCALE GENOMIC DNA]</scope>
    <source>
        <strain evidence="10 11">JCM 10649</strain>
    </source>
</reference>
<dbReference type="InterPro" id="IPR002582">
    <property type="entry name" value="ACPS"/>
</dbReference>
<dbReference type="RefSeq" id="WP_344094913.1">
    <property type="nucleotide sequence ID" value="NZ_BAAAHB010000076.1"/>
</dbReference>
<keyword evidence="2 8" id="KW-0808">Transferase</keyword>
<evidence type="ECO:0000256" key="5">
    <source>
        <dbReference type="ARBA" id="ARBA00022842"/>
    </source>
</evidence>
<evidence type="ECO:0000256" key="3">
    <source>
        <dbReference type="ARBA" id="ARBA00022723"/>
    </source>
</evidence>
<dbReference type="InterPro" id="IPR008278">
    <property type="entry name" value="4-PPantetheinyl_Trfase_dom"/>
</dbReference>
<keyword evidence="3 8" id="KW-0479">Metal-binding</keyword>
<keyword evidence="5 8" id="KW-0460">Magnesium</keyword>
<keyword evidence="4 8" id="KW-0276">Fatty acid metabolism</keyword>
<organism evidence="10 11">
    <name type="scientific">Streptomyces stramineus</name>
    <dbReference type="NCBI Taxonomy" id="173861"/>
    <lineage>
        <taxon>Bacteria</taxon>
        <taxon>Bacillati</taxon>
        <taxon>Actinomycetota</taxon>
        <taxon>Actinomycetes</taxon>
        <taxon>Kitasatosporales</taxon>
        <taxon>Streptomycetaceae</taxon>
        <taxon>Streptomyces</taxon>
    </lineage>
</organism>
<dbReference type="HAMAP" id="MF_00101">
    <property type="entry name" value="AcpS"/>
    <property type="match status" value="1"/>
</dbReference>
<comment type="similarity">
    <text evidence="8">Belongs to the P-Pant transferase superfamily. AcpS family.</text>
</comment>
<comment type="function">
    <text evidence="8">Transfers the 4'-phosphopantetheine moiety from coenzyme A to a Ser of acyl-carrier-protein.</text>
</comment>
<dbReference type="SUPFAM" id="SSF56214">
    <property type="entry name" value="4'-phosphopantetheinyl transferase"/>
    <property type="match status" value="1"/>
</dbReference>
<protein>
    <recommendedName>
        <fullName evidence="8">Holo-[acyl-carrier-protein] synthase</fullName>
        <shortName evidence="8">Holo-ACP synthase</shortName>
        <ecNumber evidence="8">2.7.8.7</ecNumber>
    </recommendedName>
    <alternativeName>
        <fullName evidence="8">4'-phosphopantetheinyl transferase AcpS</fullName>
    </alternativeName>
</protein>
<evidence type="ECO:0000256" key="6">
    <source>
        <dbReference type="ARBA" id="ARBA00023098"/>
    </source>
</evidence>
<dbReference type="Pfam" id="PF01648">
    <property type="entry name" value="ACPS"/>
    <property type="match status" value="1"/>
</dbReference>
<dbReference type="EMBL" id="BAAAHB010000076">
    <property type="protein sequence ID" value="GAA0482630.1"/>
    <property type="molecule type" value="Genomic_DNA"/>
</dbReference>
<comment type="catalytic activity">
    <reaction evidence="8">
        <text>apo-[ACP] + CoA = holo-[ACP] + adenosine 3',5'-bisphosphate + H(+)</text>
        <dbReference type="Rhea" id="RHEA:12068"/>
        <dbReference type="Rhea" id="RHEA-COMP:9685"/>
        <dbReference type="Rhea" id="RHEA-COMP:9690"/>
        <dbReference type="ChEBI" id="CHEBI:15378"/>
        <dbReference type="ChEBI" id="CHEBI:29999"/>
        <dbReference type="ChEBI" id="CHEBI:57287"/>
        <dbReference type="ChEBI" id="CHEBI:58343"/>
        <dbReference type="ChEBI" id="CHEBI:64479"/>
        <dbReference type="EC" id="2.7.8.7"/>
    </reaction>
</comment>
<sequence>MWLGIDVLHADELARLLDRPWFRAYTYAPEELAVAGTFGTPRAREFLTGRFAAKEASLKALGTGVGAGVTPRQVAVLRAAGGAPYVRLSGAAARRARDLGMGAITVSITHKQGLVIAAAVAVPADASRPGAPTAAGVAAGIAGLI</sequence>
<comment type="subcellular location">
    <subcellularLocation>
        <location evidence="8">Cytoplasm</location>
    </subcellularLocation>
</comment>
<dbReference type="Gene3D" id="3.90.470.20">
    <property type="entry name" value="4'-phosphopantetheinyl transferase domain"/>
    <property type="match status" value="1"/>
</dbReference>
<gene>
    <name evidence="8" type="primary">acpS</name>
    <name evidence="10" type="ORF">GCM10009544_50690</name>
</gene>
<evidence type="ECO:0000313" key="10">
    <source>
        <dbReference type="EMBL" id="GAA0482630.1"/>
    </source>
</evidence>
<evidence type="ECO:0000259" key="9">
    <source>
        <dbReference type="Pfam" id="PF01648"/>
    </source>
</evidence>
<evidence type="ECO:0000256" key="8">
    <source>
        <dbReference type="HAMAP-Rule" id="MF_00101"/>
    </source>
</evidence>
<feature type="domain" description="4'-phosphopantetheinyl transferase" evidence="9">
    <location>
        <begin position="3"/>
        <end position="96"/>
    </location>
</feature>
<comment type="caution">
    <text evidence="10">The sequence shown here is derived from an EMBL/GenBank/DDBJ whole genome shotgun (WGS) entry which is preliminary data.</text>
</comment>
<comment type="cofactor">
    <cofactor evidence="8">
        <name>Mg(2+)</name>
        <dbReference type="ChEBI" id="CHEBI:18420"/>
    </cofactor>
</comment>
<feature type="binding site" evidence="8">
    <location>
        <position position="55"/>
    </location>
    <ligand>
        <name>Mg(2+)</name>
        <dbReference type="ChEBI" id="CHEBI:18420"/>
    </ligand>
</feature>